<evidence type="ECO:0000313" key="1">
    <source>
        <dbReference type="Proteomes" id="UP000887540"/>
    </source>
</evidence>
<proteinExistence type="predicted"/>
<protein>
    <submittedName>
        <fullName evidence="2">Uncharacterized protein</fullName>
    </submittedName>
</protein>
<dbReference type="WBParaSite" id="ACRNAN_scaffold10373.g20928.t1">
    <property type="protein sequence ID" value="ACRNAN_scaffold10373.g20928.t1"/>
    <property type="gene ID" value="ACRNAN_scaffold10373.g20928"/>
</dbReference>
<reference evidence="2" key="1">
    <citation type="submission" date="2022-11" db="UniProtKB">
        <authorList>
            <consortium name="WormBaseParasite"/>
        </authorList>
    </citation>
    <scope>IDENTIFICATION</scope>
</reference>
<accession>A0A914CG76</accession>
<name>A0A914CG76_9BILA</name>
<dbReference type="AlphaFoldDB" id="A0A914CG76"/>
<organism evidence="1 2">
    <name type="scientific">Acrobeloides nanus</name>
    <dbReference type="NCBI Taxonomy" id="290746"/>
    <lineage>
        <taxon>Eukaryota</taxon>
        <taxon>Metazoa</taxon>
        <taxon>Ecdysozoa</taxon>
        <taxon>Nematoda</taxon>
        <taxon>Chromadorea</taxon>
        <taxon>Rhabditida</taxon>
        <taxon>Tylenchina</taxon>
        <taxon>Cephalobomorpha</taxon>
        <taxon>Cephaloboidea</taxon>
        <taxon>Cephalobidae</taxon>
        <taxon>Acrobeloides</taxon>
    </lineage>
</organism>
<sequence length="84" mass="9347">MNQYFRSLPWISKQTSAATTCLVANEISAIMVLNADGSVPDNIMIVHPRISSALPRNFSPPLNMVRPARHHDSSHCTWTTNSLK</sequence>
<keyword evidence="1" id="KW-1185">Reference proteome</keyword>
<dbReference type="Proteomes" id="UP000887540">
    <property type="component" value="Unplaced"/>
</dbReference>
<evidence type="ECO:0000313" key="2">
    <source>
        <dbReference type="WBParaSite" id="ACRNAN_scaffold10373.g20928.t1"/>
    </source>
</evidence>